<dbReference type="InterPro" id="IPR001242">
    <property type="entry name" value="Condensation_dom"/>
</dbReference>
<dbReference type="SUPFAM" id="SSF52777">
    <property type="entry name" value="CoA-dependent acyltransferases"/>
    <property type="match status" value="6"/>
</dbReference>
<dbReference type="InterPro" id="IPR045851">
    <property type="entry name" value="AMP-bd_C_sf"/>
</dbReference>
<dbReference type="InterPro" id="IPR020806">
    <property type="entry name" value="PKS_PP-bd"/>
</dbReference>
<dbReference type="Pfam" id="PF00668">
    <property type="entry name" value="Condensation"/>
    <property type="match status" value="3"/>
</dbReference>
<evidence type="ECO:0000313" key="4">
    <source>
        <dbReference type="EMBL" id="UPK71696.1"/>
    </source>
</evidence>
<feature type="domain" description="Carrier" evidence="3">
    <location>
        <begin position="2158"/>
        <end position="2233"/>
    </location>
</feature>
<dbReference type="Gene3D" id="3.30.559.30">
    <property type="entry name" value="Nonribosomal peptide synthetase, condensation domain"/>
    <property type="match status" value="3"/>
</dbReference>
<dbReference type="Pfam" id="PF00550">
    <property type="entry name" value="PP-binding"/>
    <property type="match status" value="2"/>
</dbReference>
<dbReference type="InterPro" id="IPR036736">
    <property type="entry name" value="ACP-like_sf"/>
</dbReference>
<name>A0ABY4IA75_CHIFI</name>
<evidence type="ECO:0000256" key="2">
    <source>
        <dbReference type="ARBA" id="ARBA00022553"/>
    </source>
</evidence>
<dbReference type="Gene3D" id="3.30.559.10">
    <property type="entry name" value="Chloramphenicol acetyltransferase-like domain"/>
    <property type="match status" value="3"/>
</dbReference>
<proteinExistence type="predicted"/>
<dbReference type="Gene3D" id="3.30.300.30">
    <property type="match status" value="2"/>
</dbReference>
<sequence length="2710" mass="301542">MSIQRLLSRLKELSVQLRLKDDKLSITAPDGVLTADLVAEIRSNKELITRFLKNIEHAAFRKIPQVAESPYYELSPAQKRMWLLEQKRQGQLTYNMFNVYTLEGRLNKAALSRAFEALVERHESLRTVFVIVDGLPKLRIIPFSDCGFEVAWSQPQDAEAYLQAIAATPFDLLTGPLFKVNVLETGEEQYMLLLSMHHIISDEWSMQVMLQELLLLYNAFDTDTQAALPALPIQFKDYAAWQLQHLQGEKADVHRDYWLAHLGGKLPVLQLPLDKPRADVQTYQGAQYNFTFSENAGPQLQQYVQSKGATLFMGLLALVKVLLYRYTAEEDIIIGTSVAGREHPDLEGVIGNFLNALALRTIVDGTAGFDQLLEKVKETALNGFSHEAYPFDQLVEDLGIAPEPNRHPLFDVVVIMQSEQQLQRAFPVMNGITIDVRPVDLNISKGDLRFQFAYENGILEGGIEYNTDLFNVSKIAVIAADLDRLLSAVLADPLLPLQQHVYHDKTIPQGAVDFDKVIAAPVFPALHTVLSETAQRFPGNIAVSSGKEQLTYKALDERSRRLAQLLTLLGVSPATPVGVFLPSGTRQVLSLLACLHSGGIYMPLDLQQPLSRNLHILKEQSPHVLITGMEDLEQVKAISEQLDNKVPYLLGIPGLTASLLEGLELDDISLTDNATEQLQLYAYSGSGYALNGIALPLLSANILPPYTGTYIFFTSGSTGVPKGIKGDLQSLAHYIHWHRETYQVGSGVNISQLAPATFDASLKDILVALTSGATLCIPVPEQRFQMALLVKWLAAAHITILQTVPSLFRLITKELASAGSRLQSLRLVVLAGERLYGRDVQEWRAINGNDALMVNMYGLTETTILKSYYPLTQWEGAAGDIIPVGQPIANTSIAVMRNNVLCVAGEIGDVYIKSPYVSHGYTDPALTERLFVKNPLVNDRVEYVCRTGDIGRYREDGMLELLGRNDDQVKLHGVRVELGAVSSSILELEGITQTELIVQQTEEGGQVLVCYYTGRQWKSEALRQALAQVLPASHLPAYYLWLEAFPLNINGKVDRKKLPQPEALLSGDKYKAPLPGIEQDISLLWKRLLGIERIGREESFFVAGGSSLKAIQLISLIFKEKEVHLSIKEIFDHPTIAAQALLVSKAQKALYQTITPVPAQEYYDLSHAQKRIWIAAQQENVSLSFNGLEIYRLQGVLDKAALTAAFKALLQRHESLRTTFVLVDGSPKQRIHTVAESGFEVQYAELDAVPDEMISEIARTPYNLEKGPLLRVQLVKTGEQSHTLLFGIHHIVSDEWSMQLMLRELLVHYNAGINQQDISLSPLKIQYRDYAAWHSRQLSGTAVQALQQYWLRTLEGPLPRLILPLDRPRPASRTYDGAQYNFSMDPVNARAFIAYLEREGVTPFMGLLALVKALLFRYTAEEDIIIGTPVAGRDHPDLEDQIGYYLNTLALRTQLSGGIDFRELLQRVKKTALSAFDHQLYPFDALVEDLGAGSDQSRNPLFDVVVVLQNIRVHEGAEAALQGLSVERERVDVRTSKGDLRFQFALDNGLLEGSIEYNTALFDEKRVADMAGDLDRLLASIMTSPALPLKQHIYHNHLLPAAAADFDKVIAVQELPAIHTVFTAIAAQYPAKHAVTTPGEQITYAALEADSNRLAQALHAVGIKPGDTVGVLLPGGIRLVTALLSCLKAGVVYMPLDIGQPEGRLKSILEAQRPGILIAGSEHMEQLSHMGIAVPYLLGLPSSMGALVKALDLDDVSAIAVASQELQLMIFEGENYREADIPVMHDELVPVKGNTAAYIFYTSGSTGAPKGIIGKSQSLAHYIHWHRAHYGVNAADRISQLAPVTFDASLKDILVALTAGATLCMPAPEDRYRPHQLGRWLSDAGITVLQTVPSLFRLITKGLLQEQHNIPSLRQIVLAGEKLYGRDINQWRRINVTARIANMYGLTETTVLKCYYEVPEGEQEAGAVIPAGTPVSHTSVAVISNDVLCVEGEIGEVYIKSPYMTQGYTDASLNAQLFVQNPLVRDREELVCRTGDLGRFRKDGTLELLGRRDEQIKLHGVRIELAGIRSSLLGLNGITQVELILHEQEDEQTLLCYYSGQHWDSEALRRELANELPASHLPGHYIWMESFPLNLNGKVDRKKLPRPEDVIDGEQYEAPQQGTEQVLLGIWQRLLGISRIGRNTSFFVAGGSSLKAIQLISRIYKELDVQLTIGDAFNHPTIAAQAALLDNARKAVYQEIRKTQESAFYPLSHAQRRLWVVCQRLGEIQPFNGLEVYYLEGDLQPEILSKAFGLLLERHESLRTVFVLVDGEPQQSVCAPDSTGFNMIYEDLSADPAQQEKTAQRKLAIAATPYELDKGPLLRITLLKTAATSYTLLFGIHHIISDEWSMQIMLKELQLLYNAALKGTTAALTPLRIQYRDYASWQLESSNGGLFKEHREYWLSQLGGELPRLSLNSGRPRPAVQTYHGQHFHFKLEASPADRFRQLLSSSNCTLFMGLVALVKTLLYRYTGQEDIIIGTPVAGREHPDLENQVGYYLNTIALRTKLTGEETFSTYLEQVKKVALEGYAHQEYPFDHLVEELGAGTDISRNPVFDVTVILQNIQLNKDQDSGMEGVTVQAELPELHISKGDLRFQFIESEGSIAGNIEYNTDLFDAPRIEQMFADLKALLTSVVADPGILLRRISYREDTQAARLEKQQIHFMSDIDESY</sequence>
<keyword evidence="5" id="KW-1185">Reference proteome</keyword>
<dbReference type="Pfam" id="PF00501">
    <property type="entry name" value="AMP-binding"/>
    <property type="match status" value="2"/>
</dbReference>
<dbReference type="Proteomes" id="UP000830198">
    <property type="component" value="Chromosome"/>
</dbReference>
<dbReference type="PANTHER" id="PTHR45527:SF1">
    <property type="entry name" value="FATTY ACID SYNTHASE"/>
    <property type="match status" value="1"/>
</dbReference>
<dbReference type="InterPro" id="IPR042099">
    <property type="entry name" value="ANL_N_sf"/>
</dbReference>
<dbReference type="InterPro" id="IPR010071">
    <property type="entry name" value="AA_adenyl_dom"/>
</dbReference>
<dbReference type="NCBIfam" id="TIGR01733">
    <property type="entry name" value="AA-adenyl-dom"/>
    <property type="match status" value="1"/>
</dbReference>
<dbReference type="InterPro" id="IPR020845">
    <property type="entry name" value="AMP-binding_CS"/>
</dbReference>
<dbReference type="InterPro" id="IPR044894">
    <property type="entry name" value="TubC_N_sf"/>
</dbReference>
<evidence type="ECO:0000313" key="5">
    <source>
        <dbReference type="Proteomes" id="UP000830198"/>
    </source>
</evidence>
<gene>
    <name evidence="4" type="ORF">MYF79_10425</name>
</gene>
<feature type="domain" description="Carrier" evidence="3">
    <location>
        <begin position="1072"/>
        <end position="1147"/>
    </location>
</feature>
<reference evidence="4 5" key="1">
    <citation type="submission" date="2022-04" db="EMBL/GenBank/DDBJ databases">
        <title>The arsenic-methylating capacity of Chitinophaga filiformis YT5 during chitin decomposition.</title>
        <authorList>
            <person name="Chen G."/>
            <person name="Liang Y."/>
        </authorList>
    </citation>
    <scope>NUCLEOTIDE SEQUENCE [LARGE SCALE GENOMIC DNA]</scope>
    <source>
        <strain evidence="4 5">YT5</strain>
    </source>
</reference>
<protein>
    <submittedName>
        <fullName evidence="4">Amino acid adenylation domain-containing protein</fullName>
    </submittedName>
</protein>
<evidence type="ECO:0000256" key="1">
    <source>
        <dbReference type="ARBA" id="ARBA00022450"/>
    </source>
</evidence>
<keyword evidence="1" id="KW-0596">Phosphopantetheine</keyword>
<dbReference type="PROSITE" id="PS50075">
    <property type="entry name" value="CARRIER"/>
    <property type="match status" value="2"/>
</dbReference>
<dbReference type="SUPFAM" id="SSF56801">
    <property type="entry name" value="Acetyl-CoA synthetase-like"/>
    <property type="match status" value="2"/>
</dbReference>
<accession>A0ABY4IA75</accession>
<dbReference type="Gene3D" id="3.40.50.12780">
    <property type="entry name" value="N-terminal domain of ligase-like"/>
    <property type="match status" value="2"/>
</dbReference>
<organism evidence="4 5">
    <name type="scientific">Chitinophaga filiformis</name>
    <name type="common">Myxococcus filiformis</name>
    <name type="synonym">Flexibacter filiformis</name>
    <dbReference type="NCBI Taxonomy" id="104663"/>
    <lineage>
        <taxon>Bacteria</taxon>
        <taxon>Pseudomonadati</taxon>
        <taxon>Bacteroidota</taxon>
        <taxon>Chitinophagia</taxon>
        <taxon>Chitinophagales</taxon>
        <taxon>Chitinophagaceae</taxon>
        <taxon>Chitinophaga</taxon>
    </lineage>
</organism>
<dbReference type="Gene3D" id="1.10.1200.10">
    <property type="entry name" value="ACP-like"/>
    <property type="match status" value="2"/>
</dbReference>
<evidence type="ECO:0000259" key="3">
    <source>
        <dbReference type="PROSITE" id="PS50075"/>
    </source>
</evidence>
<dbReference type="SMART" id="SM00823">
    <property type="entry name" value="PKS_PP"/>
    <property type="match status" value="1"/>
</dbReference>
<dbReference type="CDD" id="cd05930">
    <property type="entry name" value="A_NRPS"/>
    <property type="match status" value="2"/>
</dbReference>
<dbReference type="CDD" id="cd19531">
    <property type="entry name" value="LCL_NRPS-like"/>
    <property type="match status" value="3"/>
</dbReference>
<dbReference type="PANTHER" id="PTHR45527">
    <property type="entry name" value="NONRIBOSOMAL PEPTIDE SYNTHETASE"/>
    <property type="match status" value="1"/>
</dbReference>
<dbReference type="RefSeq" id="WP_247813813.1">
    <property type="nucleotide sequence ID" value="NZ_CP095855.1"/>
</dbReference>
<dbReference type="InterPro" id="IPR000873">
    <property type="entry name" value="AMP-dep_synth/lig_dom"/>
</dbReference>
<dbReference type="SUPFAM" id="SSF47336">
    <property type="entry name" value="ACP-like"/>
    <property type="match status" value="2"/>
</dbReference>
<dbReference type="InterPro" id="IPR041464">
    <property type="entry name" value="TubC_N"/>
</dbReference>
<dbReference type="Pfam" id="PF18563">
    <property type="entry name" value="TubC_N"/>
    <property type="match status" value="1"/>
</dbReference>
<dbReference type="EMBL" id="CP095855">
    <property type="protein sequence ID" value="UPK71696.1"/>
    <property type="molecule type" value="Genomic_DNA"/>
</dbReference>
<keyword evidence="2" id="KW-0597">Phosphoprotein</keyword>
<dbReference type="PROSITE" id="PS00455">
    <property type="entry name" value="AMP_BINDING"/>
    <property type="match status" value="2"/>
</dbReference>
<dbReference type="Gene3D" id="1.10.10.1830">
    <property type="entry name" value="Non-ribosomal peptide synthase, adenylation domain"/>
    <property type="match status" value="1"/>
</dbReference>
<dbReference type="InterPro" id="IPR023213">
    <property type="entry name" value="CAT-like_dom_sf"/>
</dbReference>
<dbReference type="InterPro" id="IPR009081">
    <property type="entry name" value="PP-bd_ACP"/>
</dbReference>